<evidence type="ECO:0000256" key="5">
    <source>
        <dbReference type="ARBA" id="ARBA00022694"/>
    </source>
</evidence>
<dbReference type="InterPro" id="IPR002905">
    <property type="entry name" value="Trm1"/>
</dbReference>
<gene>
    <name evidence="8" type="ORF">ERUC_LOCUS27043</name>
</gene>
<evidence type="ECO:0000256" key="3">
    <source>
        <dbReference type="ARBA" id="ARBA00022679"/>
    </source>
</evidence>
<dbReference type="GO" id="GO:0008033">
    <property type="term" value="P:tRNA processing"/>
    <property type="evidence" value="ECO:0007669"/>
    <property type="project" value="UniProtKB-UniRule"/>
</dbReference>
<dbReference type="InterPro" id="IPR029063">
    <property type="entry name" value="SAM-dependent_MTases_sf"/>
</dbReference>
<evidence type="ECO:0000256" key="7">
    <source>
        <dbReference type="PROSITE-ProRule" id="PRU00958"/>
    </source>
</evidence>
<dbReference type="Gene3D" id="3.40.50.150">
    <property type="entry name" value="Vaccinia Virus protein VP39"/>
    <property type="match status" value="1"/>
</dbReference>
<name>A0ABC8KS02_ERUVS</name>
<evidence type="ECO:0000313" key="9">
    <source>
        <dbReference type="Proteomes" id="UP001642260"/>
    </source>
</evidence>
<dbReference type="Proteomes" id="UP001642260">
    <property type="component" value="Unassembled WGS sequence"/>
</dbReference>
<evidence type="ECO:0000256" key="6">
    <source>
        <dbReference type="ARBA" id="ARBA00022884"/>
    </source>
</evidence>
<keyword evidence="6 7" id="KW-0694">RNA-binding</keyword>
<dbReference type="GO" id="GO:0000049">
    <property type="term" value="F:tRNA binding"/>
    <property type="evidence" value="ECO:0007669"/>
    <property type="project" value="UniProtKB-UniRule"/>
</dbReference>
<proteinExistence type="inferred from homology"/>
<sequence length="70" mass="7688">MGIGRWVALLYLTSTDEYSSAGSKPYNSLAAYGAFTRPMPSGNEIRLRMLIGGAVREATMLDYHITPLFS</sequence>
<keyword evidence="1 7" id="KW-0820">tRNA-binding</keyword>
<keyword evidence="5 7" id="KW-0819">tRNA processing</keyword>
<evidence type="ECO:0000256" key="1">
    <source>
        <dbReference type="ARBA" id="ARBA00022555"/>
    </source>
</evidence>
<keyword evidence="3 7" id="KW-0808">Transferase</keyword>
<evidence type="ECO:0000313" key="8">
    <source>
        <dbReference type="EMBL" id="CAH8361287.1"/>
    </source>
</evidence>
<keyword evidence="9" id="KW-1185">Reference proteome</keyword>
<evidence type="ECO:0000256" key="2">
    <source>
        <dbReference type="ARBA" id="ARBA00022603"/>
    </source>
</evidence>
<organism evidence="8 9">
    <name type="scientific">Eruca vesicaria subsp. sativa</name>
    <name type="common">Garden rocket</name>
    <name type="synonym">Eruca sativa</name>
    <dbReference type="NCBI Taxonomy" id="29727"/>
    <lineage>
        <taxon>Eukaryota</taxon>
        <taxon>Viridiplantae</taxon>
        <taxon>Streptophyta</taxon>
        <taxon>Embryophyta</taxon>
        <taxon>Tracheophyta</taxon>
        <taxon>Spermatophyta</taxon>
        <taxon>Magnoliopsida</taxon>
        <taxon>eudicotyledons</taxon>
        <taxon>Gunneridae</taxon>
        <taxon>Pentapetalae</taxon>
        <taxon>rosids</taxon>
        <taxon>malvids</taxon>
        <taxon>Brassicales</taxon>
        <taxon>Brassicaceae</taxon>
        <taxon>Brassiceae</taxon>
        <taxon>Eruca</taxon>
    </lineage>
</organism>
<dbReference type="AlphaFoldDB" id="A0ABC8KS02"/>
<comment type="caution">
    <text evidence="8">The sequence shown here is derived from an EMBL/GenBank/DDBJ whole genome shotgun (WGS) entry which is preliminary data.</text>
</comment>
<dbReference type="GO" id="GO:0008168">
    <property type="term" value="F:methyltransferase activity"/>
    <property type="evidence" value="ECO:0007669"/>
    <property type="project" value="UniProtKB-KW"/>
</dbReference>
<accession>A0ABC8KS02</accession>
<comment type="similarity">
    <text evidence="7">Belongs to the class I-like SAM-binding methyltransferase superfamily. Trm1 family.</text>
</comment>
<evidence type="ECO:0000256" key="4">
    <source>
        <dbReference type="ARBA" id="ARBA00022691"/>
    </source>
</evidence>
<keyword evidence="4 7" id="KW-0949">S-adenosyl-L-methionine</keyword>
<keyword evidence="2 7" id="KW-0489">Methyltransferase</keyword>
<dbReference type="PROSITE" id="PS51626">
    <property type="entry name" value="SAM_MT_TRM1"/>
    <property type="match status" value="1"/>
</dbReference>
<dbReference type="PANTHER" id="PTHR10631:SF9">
    <property type="entry name" value="TRNA (GUANINE(26)-N(2))-DIMETHYLTRANSFERASE"/>
    <property type="match status" value="1"/>
</dbReference>
<dbReference type="EMBL" id="CAKOAT010300822">
    <property type="protein sequence ID" value="CAH8361287.1"/>
    <property type="molecule type" value="Genomic_DNA"/>
</dbReference>
<dbReference type="PANTHER" id="PTHR10631">
    <property type="entry name" value="N 2 ,N 2 -DIMETHYLGUANOSINE TRNA METHYLTRANSFERASE"/>
    <property type="match status" value="1"/>
</dbReference>
<reference evidence="8 9" key="1">
    <citation type="submission" date="2022-03" db="EMBL/GenBank/DDBJ databases">
        <authorList>
            <person name="Macdonald S."/>
            <person name="Ahmed S."/>
            <person name="Newling K."/>
        </authorList>
    </citation>
    <scope>NUCLEOTIDE SEQUENCE [LARGE SCALE GENOMIC DNA]</scope>
</reference>
<dbReference type="GO" id="GO:0032259">
    <property type="term" value="P:methylation"/>
    <property type="evidence" value="ECO:0007669"/>
    <property type="project" value="UniProtKB-UniRule"/>
</dbReference>
<dbReference type="SUPFAM" id="SSF53335">
    <property type="entry name" value="S-adenosyl-L-methionine-dependent methyltransferases"/>
    <property type="match status" value="1"/>
</dbReference>
<protein>
    <submittedName>
        <fullName evidence="8">Uncharacterized protein</fullName>
    </submittedName>
</protein>